<accession>A0A0W7X600</accession>
<dbReference type="Proteomes" id="UP000054804">
    <property type="component" value="Unassembled WGS sequence"/>
</dbReference>
<dbReference type="STRING" id="1765722.AT728_24750"/>
<dbReference type="Pfam" id="PF13489">
    <property type="entry name" value="Methyltransf_23"/>
    <property type="match status" value="1"/>
</dbReference>
<dbReference type="EMBL" id="LOCL01000031">
    <property type="protein sequence ID" value="KUF18192.1"/>
    <property type="molecule type" value="Genomic_DNA"/>
</dbReference>
<dbReference type="OrthoDB" id="4577859at2"/>
<dbReference type="GO" id="GO:0008168">
    <property type="term" value="F:methyltransferase activity"/>
    <property type="evidence" value="ECO:0007669"/>
    <property type="project" value="UniProtKB-KW"/>
</dbReference>
<keyword evidence="1" id="KW-0489">Methyltransferase</keyword>
<dbReference type="SUPFAM" id="SSF53335">
    <property type="entry name" value="S-adenosyl-L-methionine-dependent methyltransferases"/>
    <property type="match status" value="1"/>
</dbReference>
<dbReference type="Gene3D" id="3.40.50.150">
    <property type="entry name" value="Vaccinia Virus protein VP39"/>
    <property type="match status" value="1"/>
</dbReference>
<keyword evidence="1" id="KW-0808">Transferase</keyword>
<evidence type="ECO:0000313" key="2">
    <source>
        <dbReference type="Proteomes" id="UP000054804"/>
    </source>
</evidence>
<organism evidence="1 2">
    <name type="scientific">Streptomyces silvensis</name>
    <dbReference type="NCBI Taxonomy" id="1765722"/>
    <lineage>
        <taxon>Bacteria</taxon>
        <taxon>Bacillati</taxon>
        <taxon>Actinomycetota</taxon>
        <taxon>Actinomycetes</taxon>
        <taxon>Kitasatosporales</taxon>
        <taxon>Streptomycetaceae</taxon>
        <taxon>Streptomyces</taxon>
    </lineage>
</organism>
<comment type="caution">
    <text evidence="1">The sequence shown here is derived from an EMBL/GenBank/DDBJ whole genome shotgun (WGS) entry which is preliminary data.</text>
</comment>
<sequence length="246" mass="26409">MSVLNAARGGVNRVLRPFGVQMVRGYSDDPAIAPFLSARKVVGAARRAGISVEDYIDRYSAVPGATADAVDALLALADLGEHVQRVCEIGAGTGRYASRVIAATHPATYEVYETAADWLPHLRALPNVAVQPADGHTLSATATESVDLVHSHKLFVYVPLVVTIGYLDEMARVARPGGVVAFDVVNENCLDDAMTKNWVAGRATIYGMISRSWLLDRLDRRGLSLLGSHFVPLSGGRAELLVFRKA</sequence>
<evidence type="ECO:0000313" key="1">
    <source>
        <dbReference type="EMBL" id="KUF18192.1"/>
    </source>
</evidence>
<dbReference type="GO" id="GO:0032259">
    <property type="term" value="P:methylation"/>
    <property type="evidence" value="ECO:0007669"/>
    <property type="project" value="UniProtKB-KW"/>
</dbReference>
<reference evidence="1 2" key="1">
    <citation type="submission" date="2015-12" db="EMBL/GenBank/DDBJ databases">
        <title>Draft genome sequence of Streptomyces silvensis ATCC 53525, a producer of novel hormone antagonists.</title>
        <authorList>
            <person name="Johnston C.W."/>
            <person name="Li Y."/>
            <person name="Magarvey N.A."/>
        </authorList>
    </citation>
    <scope>NUCLEOTIDE SEQUENCE [LARGE SCALE GENOMIC DNA]</scope>
    <source>
        <strain evidence="1 2">ATCC 53525</strain>
    </source>
</reference>
<dbReference type="CDD" id="cd02440">
    <property type="entry name" value="AdoMet_MTases"/>
    <property type="match status" value="1"/>
</dbReference>
<proteinExistence type="predicted"/>
<dbReference type="AlphaFoldDB" id="A0A0W7X600"/>
<dbReference type="InterPro" id="IPR029063">
    <property type="entry name" value="SAM-dependent_MTases_sf"/>
</dbReference>
<name>A0A0W7X600_9ACTN</name>
<dbReference type="RefSeq" id="WP_058847564.1">
    <property type="nucleotide sequence ID" value="NZ_LOCL01000031.1"/>
</dbReference>
<protein>
    <submittedName>
        <fullName evidence="1">Phospholipid methyltransferase</fullName>
    </submittedName>
</protein>
<gene>
    <name evidence="1" type="ORF">AT728_24750</name>
</gene>
<keyword evidence="2" id="KW-1185">Reference proteome</keyword>